<keyword evidence="5 6" id="KW-0472">Membrane</keyword>
<dbReference type="AlphaFoldDB" id="A0A409VRZ2"/>
<keyword evidence="8" id="KW-1185">Reference proteome</keyword>
<evidence type="ECO:0000256" key="4">
    <source>
        <dbReference type="ARBA" id="ARBA00022989"/>
    </source>
</evidence>
<dbReference type="InterPro" id="IPR012506">
    <property type="entry name" value="TMEM86B-like"/>
</dbReference>
<sequence length="264" mass="28476">MVIQLPESPYPLSLGVSLALLILSEANSFYPGSTGFKIAAALSFLSAGINAASAKLPSWQWATITQPENRYTAALVFGLAFSVVGDILLIPSKVNYYKKPTSNGVEKPEGQTPRFKAGVFFFALAHISYIVAFVSKLPQGGFRWVDGGLALSFGVLFTVWLGILNTKPTPGARFLVPEDMFGLVTAYIVIIMSMVASATATDEGWQRIIGAWSFMISDIFVAADTFGVKKNGENKKNKGRKGWKARSVGWIAYFGAQLVLAGCI</sequence>
<evidence type="ECO:0008006" key="9">
    <source>
        <dbReference type="Google" id="ProtNLM"/>
    </source>
</evidence>
<dbReference type="InParanoid" id="A0A409VRZ2"/>
<comment type="caution">
    <text evidence="7">The sequence shown here is derived from an EMBL/GenBank/DDBJ whole genome shotgun (WGS) entry which is preliminary data.</text>
</comment>
<dbReference type="STRING" id="181874.A0A409VRZ2"/>
<feature type="transmembrane region" description="Helical" evidence="6">
    <location>
        <begin position="71"/>
        <end position="90"/>
    </location>
</feature>
<dbReference type="GO" id="GO:0016020">
    <property type="term" value="C:membrane"/>
    <property type="evidence" value="ECO:0007669"/>
    <property type="project" value="UniProtKB-SubCell"/>
</dbReference>
<gene>
    <name evidence="7" type="ORF">CVT24_000094</name>
</gene>
<evidence type="ECO:0000256" key="3">
    <source>
        <dbReference type="ARBA" id="ARBA00022692"/>
    </source>
</evidence>
<name>A0A409VRZ2_9AGAR</name>
<organism evidence="7 8">
    <name type="scientific">Panaeolus cyanescens</name>
    <dbReference type="NCBI Taxonomy" id="181874"/>
    <lineage>
        <taxon>Eukaryota</taxon>
        <taxon>Fungi</taxon>
        <taxon>Dikarya</taxon>
        <taxon>Basidiomycota</taxon>
        <taxon>Agaricomycotina</taxon>
        <taxon>Agaricomycetes</taxon>
        <taxon>Agaricomycetidae</taxon>
        <taxon>Agaricales</taxon>
        <taxon>Agaricineae</taxon>
        <taxon>Galeropsidaceae</taxon>
        <taxon>Panaeolus</taxon>
    </lineage>
</organism>
<dbReference type="GO" id="GO:0016787">
    <property type="term" value="F:hydrolase activity"/>
    <property type="evidence" value="ECO:0007669"/>
    <property type="project" value="TreeGrafter"/>
</dbReference>
<evidence type="ECO:0000256" key="5">
    <source>
        <dbReference type="ARBA" id="ARBA00023136"/>
    </source>
</evidence>
<feature type="transmembrane region" description="Helical" evidence="6">
    <location>
        <begin position="141"/>
        <end position="163"/>
    </location>
</feature>
<keyword evidence="4 6" id="KW-1133">Transmembrane helix</keyword>
<evidence type="ECO:0000256" key="6">
    <source>
        <dbReference type="SAM" id="Phobius"/>
    </source>
</evidence>
<reference evidence="7 8" key="1">
    <citation type="journal article" date="2018" name="Evol. Lett.">
        <title>Horizontal gene cluster transfer increased hallucinogenic mushroom diversity.</title>
        <authorList>
            <person name="Reynolds H.T."/>
            <person name="Vijayakumar V."/>
            <person name="Gluck-Thaler E."/>
            <person name="Korotkin H.B."/>
            <person name="Matheny P.B."/>
            <person name="Slot J.C."/>
        </authorList>
    </citation>
    <scope>NUCLEOTIDE SEQUENCE [LARGE SCALE GENOMIC DNA]</scope>
    <source>
        <strain evidence="7 8">2629</strain>
    </source>
</reference>
<proteinExistence type="inferred from homology"/>
<comment type="similarity">
    <text evidence="2">Belongs to the TMEM86 family.</text>
</comment>
<dbReference type="Proteomes" id="UP000284842">
    <property type="component" value="Unassembled WGS sequence"/>
</dbReference>
<evidence type="ECO:0000256" key="1">
    <source>
        <dbReference type="ARBA" id="ARBA00004141"/>
    </source>
</evidence>
<dbReference type="PANTHER" id="PTHR31885">
    <property type="entry name" value="GH04784P"/>
    <property type="match status" value="1"/>
</dbReference>
<dbReference type="Pfam" id="PF07947">
    <property type="entry name" value="YhhN"/>
    <property type="match status" value="1"/>
</dbReference>
<dbReference type="OrthoDB" id="2133758at2759"/>
<keyword evidence="3 6" id="KW-0812">Transmembrane</keyword>
<evidence type="ECO:0000313" key="7">
    <source>
        <dbReference type="EMBL" id="PPQ69018.1"/>
    </source>
</evidence>
<feature type="transmembrane region" description="Helical" evidence="6">
    <location>
        <begin position="117"/>
        <end position="135"/>
    </location>
</feature>
<accession>A0A409VRZ2</accession>
<feature type="transmembrane region" description="Helical" evidence="6">
    <location>
        <begin position="175"/>
        <end position="196"/>
    </location>
</feature>
<dbReference type="EMBL" id="NHTK01005995">
    <property type="protein sequence ID" value="PPQ69018.1"/>
    <property type="molecule type" value="Genomic_DNA"/>
</dbReference>
<comment type="subcellular location">
    <subcellularLocation>
        <location evidence="1">Membrane</location>
        <topology evidence="1">Multi-pass membrane protein</topology>
    </subcellularLocation>
</comment>
<dbReference type="PANTHER" id="PTHR31885:SF6">
    <property type="entry name" value="GH04784P"/>
    <property type="match status" value="1"/>
</dbReference>
<protein>
    <recommendedName>
        <fullName evidence="9">YhhN-like protein</fullName>
    </recommendedName>
</protein>
<evidence type="ECO:0000256" key="2">
    <source>
        <dbReference type="ARBA" id="ARBA00007375"/>
    </source>
</evidence>
<evidence type="ECO:0000313" key="8">
    <source>
        <dbReference type="Proteomes" id="UP000284842"/>
    </source>
</evidence>